<reference evidence="1 2" key="1">
    <citation type="submission" date="2024-09" db="EMBL/GenBank/DDBJ databases">
        <title>Laminarin stimulates single cell rates of sulfate reduction while oxygen inhibits transcriptomic activity in coastal marine sediment.</title>
        <authorList>
            <person name="Lindsay M."/>
            <person name="Orcutt B."/>
            <person name="Emerson D."/>
            <person name="Stepanauskas R."/>
            <person name="D'Angelo T."/>
        </authorList>
    </citation>
    <scope>NUCLEOTIDE SEQUENCE [LARGE SCALE GENOMIC DNA]</scope>
    <source>
        <strain evidence="1">SAG AM-311-K15</strain>
    </source>
</reference>
<comment type="caution">
    <text evidence="1">The sequence shown here is derived from an EMBL/GenBank/DDBJ whole genome shotgun (WGS) entry which is preliminary data.</text>
</comment>
<evidence type="ECO:0000313" key="2">
    <source>
        <dbReference type="Proteomes" id="UP001594351"/>
    </source>
</evidence>
<sequence>MNKIKSLSASCQVDVQIHGGGIEIKTGNRLQSLHIQKRQPLEIVNYN</sequence>
<evidence type="ECO:0000313" key="1">
    <source>
        <dbReference type="EMBL" id="MFC1852683.1"/>
    </source>
</evidence>
<protein>
    <submittedName>
        <fullName evidence="1">Uncharacterized protein</fullName>
    </submittedName>
</protein>
<keyword evidence="2" id="KW-1185">Reference proteome</keyword>
<organism evidence="1 2">
    <name type="scientific">candidate division CSSED10-310 bacterium</name>
    <dbReference type="NCBI Taxonomy" id="2855610"/>
    <lineage>
        <taxon>Bacteria</taxon>
        <taxon>Bacteria division CSSED10-310</taxon>
    </lineage>
</organism>
<name>A0ABV6Z2K6_UNCC1</name>
<accession>A0ABV6Z2K6</accession>
<proteinExistence type="predicted"/>
<dbReference type="Proteomes" id="UP001594351">
    <property type="component" value="Unassembled WGS sequence"/>
</dbReference>
<gene>
    <name evidence="1" type="ORF">ACFL27_20990</name>
</gene>
<dbReference type="EMBL" id="JBHPBY010000349">
    <property type="protein sequence ID" value="MFC1852683.1"/>
    <property type="molecule type" value="Genomic_DNA"/>
</dbReference>